<dbReference type="HOGENOM" id="CLU_066427_0_0_3"/>
<evidence type="ECO:0000313" key="1">
    <source>
        <dbReference type="EMBL" id="ADN12855.1"/>
    </source>
</evidence>
<dbReference type="InterPro" id="IPR025644">
    <property type="entry name" value="DUF4344"/>
</dbReference>
<dbReference type="Proteomes" id="UP000008206">
    <property type="component" value="Chromosome"/>
</dbReference>
<organism evidence="1 2">
    <name type="scientific">Gloeothece verrucosa (strain PCC 7822)</name>
    <name type="common">Cyanothece sp. (strain PCC 7822)</name>
    <dbReference type="NCBI Taxonomy" id="497965"/>
    <lineage>
        <taxon>Bacteria</taxon>
        <taxon>Bacillati</taxon>
        <taxon>Cyanobacteriota</taxon>
        <taxon>Cyanophyceae</taxon>
        <taxon>Oscillatoriophycideae</taxon>
        <taxon>Chroococcales</taxon>
        <taxon>Aphanothecaceae</taxon>
        <taxon>Gloeothece</taxon>
        <taxon>Gloeothece verrucosa</taxon>
    </lineage>
</organism>
<gene>
    <name evidence="1" type="ordered locus">Cyan7822_0833</name>
</gene>
<dbReference type="AlphaFoldDB" id="E0UC98"/>
<protein>
    <submittedName>
        <fullName evidence="1">Uncharacterized protein</fullName>
    </submittedName>
</protein>
<keyword evidence="2" id="KW-1185">Reference proteome</keyword>
<dbReference type="OrthoDB" id="935695at2"/>
<dbReference type="Pfam" id="PF14247">
    <property type="entry name" value="DUF4344"/>
    <property type="match status" value="1"/>
</dbReference>
<proteinExistence type="predicted"/>
<accession>E0UC98</accession>
<evidence type="ECO:0000313" key="2">
    <source>
        <dbReference type="Proteomes" id="UP000008206"/>
    </source>
</evidence>
<dbReference type="STRING" id="497965.Cyan7822_0833"/>
<reference evidence="2" key="1">
    <citation type="journal article" date="2011" name="MBio">
        <title>Novel metabolic attributes of the genus Cyanothece, comprising a group of unicellular nitrogen-fixing Cyanobacteria.</title>
        <authorList>
            <person name="Bandyopadhyay A."/>
            <person name="Elvitigala T."/>
            <person name="Welsh E."/>
            <person name="Stockel J."/>
            <person name="Liberton M."/>
            <person name="Min H."/>
            <person name="Sherman L.A."/>
            <person name="Pakrasi H.B."/>
        </authorList>
    </citation>
    <scope>NUCLEOTIDE SEQUENCE [LARGE SCALE GENOMIC DNA]</scope>
    <source>
        <strain evidence="2">PCC 7822</strain>
    </source>
</reference>
<sequence>MFKGISYNKIGLSLSLSFLFSLGMAWGFDVKAKEVTLSRLNQILEKANPTRSKEIPAVNKKYSSSKGQFHVAYVPVEQKNYKLLEKVFVQSKFFENLAQSLNQIFVLPSNITIVLSECGQANAFYSPEHQAIIMCYELVEDFAVFSAKYARTDEELFNATLGGTMYVFIHELGHALIHVLDLPVLGKEEDAVDQLAVIIASQAGDFGELMAIIPATQYLLNSNETQATNVAYWDEHSLDIQRYYQIICLFYGSNPEKYTDLARLARLPEERAQKCPIEYQKSYNNWTRLLQPHLRAGF</sequence>
<dbReference type="EMBL" id="CP002198">
    <property type="protein sequence ID" value="ADN12855.1"/>
    <property type="molecule type" value="Genomic_DNA"/>
</dbReference>
<name>E0UC98_GLOV7</name>
<dbReference type="KEGG" id="cyj:Cyan7822_0833"/>
<dbReference type="eggNOG" id="COG0607">
    <property type="taxonomic scope" value="Bacteria"/>
</dbReference>